<dbReference type="PANTHER" id="PTHR43736">
    <property type="entry name" value="ADP-RIBOSE PYROPHOSPHATASE"/>
    <property type="match status" value="1"/>
</dbReference>
<gene>
    <name evidence="5" type="ORF">C0081_22485</name>
</gene>
<comment type="cofactor">
    <cofactor evidence="1">
        <name>Mg(2+)</name>
        <dbReference type="ChEBI" id="CHEBI:18420"/>
    </cofactor>
</comment>
<name>A0A2N5XKM3_9HYPH</name>
<dbReference type="EMBL" id="PKUQ01000055">
    <property type="protein sequence ID" value="PLW75066.1"/>
    <property type="molecule type" value="Genomic_DNA"/>
</dbReference>
<sequence>MIPHQIQTGCLLLTIQRHRMKSTDSLTRISKVGSILSSSRSYPDHPFLGVSALIRHQAHIVLIERGKEPHLGVWSLPGGVVETGEHLEEAIVREVREEVGLDFIPDSLSELVEILHYDSDNQCELHFVIGVFICDLSSQTESPPQLSAGDDAKDARWVAIDTLDQYTLTDGTKDVIQRLLSNAQSPIRIG</sequence>
<dbReference type="SUPFAM" id="SSF55811">
    <property type="entry name" value="Nudix"/>
    <property type="match status" value="1"/>
</dbReference>
<dbReference type="InterPro" id="IPR000086">
    <property type="entry name" value="NUDIX_hydrolase_dom"/>
</dbReference>
<dbReference type="Gene3D" id="3.90.79.10">
    <property type="entry name" value="Nucleoside Triphosphate Pyrophosphohydrolase"/>
    <property type="match status" value="1"/>
</dbReference>
<protein>
    <recommendedName>
        <fullName evidence="4">Nudix hydrolase domain-containing protein</fullName>
    </recommendedName>
</protein>
<evidence type="ECO:0000256" key="1">
    <source>
        <dbReference type="ARBA" id="ARBA00001946"/>
    </source>
</evidence>
<dbReference type="InterPro" id="IPR020084">
    <property type="entry name" value="NUDIX_hydrolase_CS"/>
</dbReference>
<evidence type="ECO:0000256" key="3">
    <source>
        <dbReference type="RuleBase" id="RU003476"/>
    </source>
</evidence>
<dbReference type="Proteomes" id="UP000234881">
    <property type="component" value="Unassembled WGS sequence"/>
</dbReference>
<organism evidence="5 6">
    <name type="scientific">Cohaesibacter celericrescens</name>
    <dbReference type="NCBI Taxonomy" id="2067669"/>
    <lineage>
        <taxon>Bacteria</taxon>
        <taxon>Pseudomonadati</taxon>
        <taxon>Pseudomonadota</taxon>
        <taxon>Alphaproteobacteria</taxon>
        <taxon>Hyphomicrobiales</taxon>
        <taxon>Cohaesibacteraceae</taxon>
    </lineage>
</organism>
<reference evidence="5 6" key="1">
    <citation type="submission" date="2018-01" db="EMBL/GenBank/DDBJ databases">
        <title>The draft genome sequence of Cohaesibacter sp. H1304.</title>
        <authorList>
            <person name="Wang N.-N."/>
            <person name="Du Z.-J."/>
        </authorList>
    </citation>
    <scope>NUCLEOTIDE SEQUENCE [LARGE SCALE GENOMIC DNA]</scope>
    <source>
        <strain evidence="5 6">H1304</strain>
    </source>
</reference>
<dbReference type="AlphaFoldDB" id="A0A2N5XKM3"/>
<evidence type="ECO:0000256" key="2">
    <source>
        <dbReference type="ARBA" id="ARBA00022801"/>
    </source>
</evidence>
<dbReference type="CDD" id="cd04673">
    <property type="entry name" value="NUDIX_ADPRase"/>
    <property type="match status" value="1"/>
</dbReference>
<dbReference type="InterPro" id="IPR015797">
    <property type="entry name" value="NUDIX_hydrolase-like_dom_sf"/>
</dbReference>
<proteinExistence type="inferred from homology"/>
<dbReference type="InterPro" id="IPR020476">
    <property type="entry name" value="Nudix_hydrolase"/>
</dbReference>
<evidence type="ECO:0000313" key="6">
    <source>
        <dbReference type="Proteomes" id="UP000234881"/>
    </source>
</evidence>
<dbReference type="PANTHER" id="PTHR43736:SF1">
    <property type="entry name" value="DIHYDRONEOPTERIN TRIPHOSPHATE DIPHOSPHATASE"/>
    <property type="match status" value="1"/>
</dbReference>
<feature type="domain" description="Nudix hydrolase" evidence="4">
    <location>
        <begin position="45"/>
        <end position="182"/>
    </location>
</feature>
<comment type="similarity">
    <text evidence="3">Belongs to the Nudix hydrolase family.</text>
</comment>
<evidence type="ECO:0000259" key="4">
    <source>
        <dbReference type="PROSITE" id="PS51462"/>
    </source>
</evidence>
<dbReference type="GO" id="GO:0016787">
    <property type="term" value="F:hydrolase activity"/>
    <property type="evidence" value="ECO:0007669"/>
    <property type="project" value="UniProtKB-KW"/>
</dbReference>
<dbReference type="PRINTS" id="PR00502">
    <property type="entry name" value="NUDIXFAMILY"/>
</dbReference>
<keyword evidence="6" id="KW-1185">Reference proteome</keyword>
<dbReference type="PROSITE" id="PS51462">
    <property type="entry name" value="NUDIX"/>
    <property type="match status" value="1"/>
</dbReference>
<dbReference type="PROSITE" id="PS00893">
    <property type="entry name" value="NUDIX_BOX"/>
    <property type="match status" value="1"/>
</dbReference>
<dbReference type="Pfam" id="PF00293">
    <property type="entry name" value="NUDIX"/>
    <property type="match status" value="1"/>
</dbReference>
<dbReference type="OrthoDB" id="9761969at2"/>
<keyword evidence="2 3" id="KW-0378">Hydrolase</keyword>
<comment type="caution">
    <text evidence="5">The sequence shown here is derived from an EMBL/GenBank/DDBJ whole genome shotgun (WGS) entry which is preliminary data.</text>
</comment>
<evidence type="ECO:0000313" key="5">
    <source>
        <dbReference type="EMBL" id="PLW75066.1"/>
    </source>
</evidence>
<accession>A0A2N5XKM3</accession>